<sequence>MKKYEAAIIGGGLSGLTAAVYLAKAGIQTVIIEKGKEVGGRAQTVKKKGAYLNLGAHALYKGGEAEAILHELGIEPQGGTPGTKGSAIWNQSIRPLPHHLSSLFSTKLFSWSGKMEFGKVMMKLTKLNPEAVGSVNLREWAENEITDPMVRHTFYALCRTSTYCIEPEKLSARNVLAQVQKGLRGVLYIDGGWQTMVGALKTIAVDAGATVIEHQSVDSVKKDNQFMLSLKNGEKLEASYVISTAGPEQTYTLMKGAEDTSLDTWRKRVKPVYAACLDVSLRHLPQPNEQFAIGIDQHILFTNQSRAATVSEDGSSVISVLKYLGTETTHDPEEDKLELERTMDLMQPGWRNELGAYQFLPRIAVVQGSCAMMDYVPYGPSVPELPGFYVAGDGAGHTEMLVDAAFASAKRAASAIIQKYGNLRIRKEA</sequence>
<protein>
    <submittedName>
        <fullName evidence="3">Flavin containing amine oxidoreductase</fullName>
    </submittedName>
</protein>
<dbReference type="InterPro" id="IPR036188">
    <property type="entry name" value="FAD/NAD-bd_sf"/>
</dbReference>
<evidence type="ECO:0000313" key="3">
    <source>
        <dbReference type="EMBL" id="SDM50559.1"/>
    </source>
</evidence>
<dbReference type="SUPFAM" id="SSF51905">
    <property type="entry name" value="FAD/NAD(P)-binding domain"/>
    <property type="match status" value="1"/>
</dbReference>
<comment type="similarity">
    <text evidence="1">Belongs to the carotenoid/retinoid oxidoreductase family. CrtN subfamily.</text>
</comment>
<dbReference type="AlphaFoldDB" id="A0A1G9TS40"/>
<name>A0A1G9TS40_9BACL</name>
<gene>
    <name evidence="3" type="ORF">SAMN04488137_0466</name>
</gene>
<accession>A0A1G9TS40</accession>
<dbReference type="GO" id="GO:0016491">
    <property type="term" value="F:oxidoreductase activity"/>
    <property type="evidence" value="ECO:0007669"/>
    <property type="project" value="InterPro"/>
</dbReference>
<dbReference type="EMBL" id="FNHW01000001">
    <property type="protein sequence ID" value="SDM50559.1"/>
    <property type="molecule type" value="Genomic_DNA"/>
</dbReference>
<dbReference type="Pfam" id="PF01593">
    <property type="entry name" value="Amino_oxidase"/>
    <property type="match status" value="1"/>
</dbReference>
<reference evidence="4" key="1">
    <citation type="submission" date="2016-10" db="EMBL/GenBank/DDBJ databases">
        <authorList>
            <person name="Varghese N."/>
            <person name="Submissions S."/>
        </authorList>
    </citation>
    <scope>NUCLEOTIDE SEQUENCE [LARGE SCALE GENOMIC DNA]</scope>
    <source>
        <strain evidence="4">CGMCC 1.6854</strain>
    </source>
</reference>
<evidence type="ECO:0000256" key="1">
    <source>
        <dbReference type="ARBA" id="ARBA00038322"/>
    </source>
</evidence>
<organism evidence="3 4">
    <name type="scientific">Fictibacillus solisalsi</name>
    <dbReference type="NCBI Taxonomy" id="459525"/>
    <lineage>
        <taxon>Bacteria</taxon>
        <taxon>Bacillati</taxon>
        <taxon>Bacillota</taxon>
        <taxon>Bacilli</taxon>
        <taxon>Bacillales</taxon>
        <taxon>Fictibacillaceae</taxon>
        <taxon>Fictibacillus</taxon>
    </lineage>
</organism>
<dbReference type="InterPro" id="IPR002937">
    <property type="entry name" value="Amino_oxidase"/>
</dbReference>
<evidence type="ECO:0000313" key="4">
    <source>
        <dbReference type="Proteomes" id="UP000199544"/>
    </source>
</evidence>
<keyword evidence="4" id="KW-1185">Reference proteome</keyword>
<proteinExistence type="inferred from homology"/>
<dbReference type="OrthoDB" id="269318at2"/>
<feature type="domain" description="Amine oxidase" evidence="2">
    <location>
        <begin position="13"/>
        <end position="247"/>
    </location>
</feature>
<dbReference type="Proteomes" id="UP000199544">
    <property type="component" value="Unassembled WGS sequence"/>
</dbReference>
<evidence type="ECO:0000259" key="2">
    <source>
        <dbReference type="Pfam" id="PF01593"/>
    </source>
</evidence>
<dbReference type="STRING" id="459525.SAMN04488137_0466"/>
<dbReference type="Gene3D" id="3.90.660.50">
    <property type="match status" value="1"/>
</dbReference>
<dbReference type="PANTHER" id="PTHR43734">
    <property type="entry name" value="PHYTOENE DESATURASE"/>
    <property type="match status" value="1"/>
</dbReference>
<dbReference type="RefSeq" id="WP_090232249.1">
    <property type="nucleotide sequence ID" value="NZ_FNHW01000001.1"/>
</dbReference>
<dbReference type="Gene3D" id="3.50.50.60">
    <property type="entry name" value="FAD/NAD(P)-binding domain"/>
    <property type="match status" value="1"/>
</dbReference>
<dbReference type="PANTHER" id="PTHR43734:SF1">
    <property type="entry name" value="PHYTOENE DESATURASE"/>
    <property type="match status" value="1"/>
</dbReference>